<feature type="compositionally biased region" description="Low complexity" evidence="3">
    <location>
        <begin position="401"/>
        <end position="416"/>
    </location>
</feature>
<feature type="compositionally biased region" description="Polar residues" evidence="3">
    <location>
        <begin position="43"/>
        <end position="65"/>
    </location>
</feature>
<dbReference type="GO" id="GO:0070319">
    <property type="term" value="C:Golgi to plasma membrane transport vesicle"/>
    <property type="evidence" value="ECO:0007669"/>
    <property type="project" value="TreeGrafter"/>
</dbReference>
<dbReference type="CDD" id="cd21044">
    <property type="entry name" value="Rab11BD_RAB3IP_like"/>
    <property type="match status" value="1"/>
</dbReference>
<dbReference type="GO" id="GO:0006887">
    <property type="term" value="P:exocytosis"/>
    <property type="evidence" value="ECO:0007669"/>
    <property type="project" value="TreeGrafter"/>
</dbReference>
<dbReference type="Proteomes" id="UP000693738">
    <property type="component" value="Unassembled WGS sequence"/>
</dbReference>
<reference evidence="5" key="1">
    <citation type="submission" date="2021-05" db="EMBL/GenBank/DDBJ databases">
        <authorList>
            <person name="Khan N."/>
        </authorList>
    </citation>
    <scope>NUCLEOTIDE SEQUENCE</scope>
</reference>
<feature type="domain" description="GDP/GTP exchange factor Sec2 N-terminal" evidence="4">
    <location>
        <begin position="127"/>
        <end position="269"/>
    </location>
</feature>
<feature type="region of interest" description="Disordered" evidence="3">
    <location>
        <begin position="274"/>
        <end position="309"/>
    </location>
</feature>
<feature type="region of interest" description="Disordered" evidence="3">
    <location>
        <begin position="588"/>
        <end position="675"/>
    </location>
</feature>
<feature type="compositionally biased region" description="Basic and acidic residues" evidence="3">
    <location>
        <begin position="620"/>
        <end position="634"/>
    </location>
</feature>
<evidence type="ECO:0000256" key="3">
    <source>
        <dbReference type="SAM" id="MobiDB-lite"/>
    </source>
</evidence>
<feature type="compositionally biased region" description="Basic and acidic residues" evidence="3">
    <location>
        <begin position="588"/>
        <end position="606"/>
    </location>
</feature>
<dbReference type="Pfam" id="PF25555">
    <property type="entry name" value="RAB3A-like_C"/>
    <property type="match status" value="1"/>
</dbReference>
<gene>
    <name evidence="5" type="ORF">FEQUK3_LOCUS811</name>
</gene>
<feature type="compositionally biased region" description="Basic and acidic residues" evidence="3">
    <location>
        <begin position="290"/>
        <end position="300"/>
    </location>
</feature>
<organism evidence="5 6">
    <name type="scientific">Fusarium equiseti</name>
    <name type="common">Fusarium scirpi</name>
    <dbReference type="NCBI Taxonomy" id="61235"/>
    <lineage>
        <taxon>Eukaryota</taxon>
        <taxon>Fungi</taxon>
        <taxon>Dikarya</taxon>
        <taxon>Ascomycota</taxon>
        <taxon>Pezizomycotina</taxon>
        <taxon>Sordariomycetes</taxon>
        <taxon>Hypocreomycetidae</taxon>
        <taxon>Hypocreales</taxon>
        <taxon>Nectriaceae</taxon>
        <taxon>Fusarium</taxon>
        <taxon>Fusarium incarnatum-equiseti species complex</taxon>
    </lineage>
</organism>
<evidence type="ECO:0000256" key="1">
    <source>
        <dbReference type="ARBA" id="ARBA00023054"/>
    </source>
</evidence>
<evidence type="ECO:0000313" key="5">
    <source>
        <dbReference type="EMBL" id="CAG7555083.1"/>
    </source>
</evidence>
<sequence>MDSFIPMSAAAAGWGQPLATKSPASRRSLGHFRSLSSIAATTSYHPRTPSLTPDHTPIKSSSSTHLPLGLKNASADFGDEMSTIPDPRSRAISPADDSGIATPNHHPDLNDEVATLSNKLINAINHQTILDDSLSAARHELDAARDRIRDLETQNASQREMLAGDVWVRKHTVEAEKKVWQSKIAAERQKRLDTEMEKKKIEQELENLTAALFEEANKMVIAAKEEAKADHEALQRKNDQLKSQLADTESILKSQQEQLVELKHVMEHMAAGREEHVNPTAPSSPGLAKPDTRDDGRSSTEEPAPSLWGAGTVVEPCHPMSFSHLIQPVLRTDLASYDDFVSLTRISRNRASSRVSSGSVGALNALTGFGLGGSISSAHPSNASTTSLGTPIPGSGSAPQSPNTPASTISAASNASATPLPSLKETKFYKRVLAEDIEPTLRLDMAPGLSWLARRSVIASIADGSLVVEPVPTTGSLVALTKPQFYPCSLCGDSRKDPEYLRNHRFRTSETDSAQRHPLCKYCLTRVRSTCDFLGFLRMVKDGHWRADNEDHEKAAWEESVRLREQMFWSRIGGGVIPSVPAPISVDMEKSPRNSHDGSVRSDHLEVPGFQTPPTTMERTQSDMDKTGSIEEPHTPPMQTDGATSVRTSVQSLEVKSAPGSEETKRLSLTIPTSD</sequence>
<dbReference type="GO" id="GO:0051286">
    <property type="term" value="C:cell tip"/>
    <property type="evidence" value="ECO:0007669"/>
    <property type="project" value="TreeGrafter"/>
</dbReference>
<dbReference type="InterPro" id="IPR040351">
    <property type="entry name" value="RAB3IL/RAB3IP/Sec2"/>
</dbReference>
<protein>
    <recommendedName>
        <fullName evidence="4">GDP/GTP exchange factor Sec2 N-terminal domain-containing protein</fullName>
    </recommendedName>
</protein>
<dbReference type="EMBL" id="CAJSTJ010000033">
    <property type="protein sequence ID" value="CAG7555083.1"/>
    <property type="molecule type" value="Genomic_DNA"/>
</dbReference>
<dbReference type="PANTHER" id="PTHR14430:SF0">
    <property type="entry name" value="SEC2P DOMAIN-CONTAINING PROTEIN"/>
    <property type="match status" value="1"/>
</dbReference>
<dbReference type="InterPro" id="IPR009449">
    <property type="entry name" value="Sec2_N"/>
</dbReference>
<dbReference type="Pfam" id="PF06428">
    <property type="entry name" value="Sec2p"/>
    <property type="match status" value="1"/>
</dbReference>
<dbReference type="AlphaFoldDB" id="A0A8J2N8X9"/>
<comment type="caution">
    <text evidence="5">The sequence shown here is derived from an EMBL/GenBank/DDBJ whole genome shotgun (WGS) entry which is preliminary data.</text>
</comment>
<dbReference type="GO" id="GO:0005085">
    <property type="term" value="F:guanyl-nucleotide exchange factor activity"/>
    <property type="evidence" value="ECO:0007669"/>
    <property type="project" value="InterPro"/>
</dbReference>
<feature type="compositionally biased region" description="Polar residues" evidence="3">
    <location>
        <begin position="637"/>
        <end position="654"/>
    </location>
</feature>
<evidence type="ECO:0000256" key="2">
    <source>
        <dbReference type="SAM" id="Coils"/>
    </source>
</evidence>
<evidence type="ECO:0000259" key="4">
    <source>
        <dbReference type="Pfam" id="PF06428"/>
    </source>
</evidence>
<feature type="compositionally biased region" description="Polar residues" evidence="3">
    <location>
        <begin position="379"/>
        <end position="389"/>
    </location>
</feature>
<feature type="region of interest" description="Disordered" evidence="3">
    <location>
        <begin position="43"/>
        <end position="72"/>
    </location>
</feature>
<dbReference type="PANTHER" id="PTHR14430">
    <property type="entry name" value="RABIN3-RELATED"/>
    <property type="match status" value="1"/>
</dbReference>
<feature type="region of interest" description="Disordered" evidence="3">
    <location>
        <begin position="379"/>
        <end position="416"/>
    </location>
</feature>
<accession>A0A8J2N8X9</accession>
<name>A0A8J2N8X9_FUSEQ</name>
<feature type="coiled-coil region" evidence="2">
    <location>
        <begin position="134"/>
        <end position="265"/>
    </location>
</feature>
<keyword evidence="1 2" id="KW-0175">Coiled coil</keyword>
<evidence type="ECO:0000313" key="6">
    <source>
        <dbReference type="Proteomes" id="UP000693738"/>
    </source>
</evidence>
<proteinExistence type="predicted"/>